<dbReference type="OrthoDB" id="7186766at2"/>
<dbReference type="GO" id="GO:0046872">
    <property type="term" value="F:metal ion binding"/>
    <property type="evidence" value="ECO:0007669"/>
    <property type="project" value="UniProtKB-KW"/>
</dbReference>
<dbReference type="GO" id="GO:0016846">
    <property type="term" value="F:carbon-sulfur lyase activity"/>
    <property type="evidence" value="ECO:0007669"/>
    <property type="project" value="InterPro"/>
</dbReference>
<gene>
    <name evidence="6" type="ORF">ATE48_03505</name>
</gene>
<feature type="domain" description="CENP-V/GFA" evidence="5">
    <location>
        <begin position="5"/>
        <end position="123"/>
    </location>
</feature>
<dbReference type="EMBL" id="CP013244">
    <property type="protein sequence ID" value="ANP45051.1"/>
    <property type="molecule type" value="Genomic_DNA"/>
</dbReference>
<dbReference type="RefSeq" id="WP_066767851.1">
    <property type="nucleotide sequence ID" value="NZ_CP013244.1"/>
</dbReference>
<dbReference type="PANTHER" id="PTHR33337">
    <property type="entry name" value="GFA DOMAIN-CONTAINING PROTEIN"/>
    <property type="match status" value="1"/>
</dbReference>
<keyword evidence="2" id="KW-0479">Metal-binding</keyword>
<sequence>MSETFEGGCSCGAVRFKLASRPMFTHCCHCLDCQKQTGGAFAINALIETARIEMLRGDLQKVEMPSPSGRGHDVYRCPKCEVAVWSDYGRRPYLRFVRVAALDAPHAIAPDAHIFTKSKVPWVRLPEGQRAFDVFYDMKAEWSAESMARRDAASAKA</sequence>
<keyword evidence="7" id="KW-1185">Reference proteome</keyword>
<evidence type="ECO:0000313" key="7">
    <source>
        <dbReference type="Proteomes" id="UP000092498"/>
    </source>
</evidence>
<keyword evidence="4" id="KW-0456">Lyase</keyword>
<evidence type="ECO:0000313" key="6">
    <source>
        <dbReference type="EMBL" id="ANP45051.1"/>
    </source>
</evidence>
<dbReference type="Proteomes" id="UP000092498">
    <property type="component" value="Chromosome"/>
</dbReference>
<dbReference type="PROSITE" id="PS51891">
    <property type="entry name" value="CENP_V_GFA"/>
    <property type="match status" value="1"/>
</dbReference>
<evidence type="ECO:0000256" key="4">
    <source>
        <dbReference type="ARBA" id="ARBA00023239"/>
    </source>
</evidence>
<evidence type="ECO:0000256" key="3">
    <source>
        <dbReference type="ARBA" id="ARBA00022833"/>
    </source>
</evidence>
<dbReference type="STRING" id="1759059.ATE48_03505"/>
<evidence type="ECO:0000256" key="2">
    <source>
        <dbReference type="ARBA" id="ARBA00022723"/>
    </source>
</evidence>
<evidence type="ECO:0000256" key="1">
    <source>
        <dbReference type="ARBA" id="ARBA00005495"/>
    </source>
</evidence>
<dbReference type="InterPro" id="IPR006913">
    <property type="entry name" value="CENP-V/GFA"/>
</dbReference>
<dbReference type="KEGG" id="cbot:ATE48_03505"/>
<dbReference type="PANTHER" id="PTHR33337:SF33">
    <property type="entry name" value="CENP-V_GFA DOMAIN-CONTAINING PROTEIN"/>
    <property type="match status" value="1"/>
</dbReference>
<dbReference type="Gene3D" id="3.90.1590.10">
    <property type="entry name" value="glutathione-dependent formaldehyde- activating enzyme (gfa)"/>
    <property type="match status" value="1"/>
</dbReference>
<dbReference type="InterPro" id="IPR011057">
    <property type="entry name" value="Mss4-like_sf"/>
</dbReference>
<dbReference type="InParanoid" id="A0A1B1AEU2"/>
<keyword evidence="3" id="KW-0862">Zinc</keyword>
<dbReference type="AlphaFoldDB" id="A0A1B1AEU2"/>
<name>A0A1B1AEU2_9PROT</name>
<reference evidence="6 7" key="1">
    <citation type="submission" date="2015-11" db="EMBL/GenBank/DDBJ databases">
        <title>Whole-Genome Sequence of Candidatus Oderbacter manganicum from the National Park Lower Oder Valley, Germany.</title>
        <authorList>
            <person name="Braun B."/>
            <person name="Liere K."/>
            <person name="Szewzyk U."/>
        </authorList>
    </citation>
    <scope>NUCLEOTIDE SEQUENCE [LARGE SCALE GENOMIC DNA]</scope>
    <source>
        <strain evidence="6 7">OTSz_A_272</strain>
    </source>
</reference>
<organism evidence="6 7">
    <name type="scientific">Candidatus Viadribacter manganicus</name>
    <dbReference type="NCBI Taxonomy" id="1759059"/>
    <lineage>
        <taxon>Bacteria</taxon>
        <taxon>Pseudomonadati</taxon>
        <taxon>Pseudomonadota</taxon>
        <taxon>Alphaproteobacteria</taxon>
        <taxon>Hyphomonadales</taxon>
        <taxon>Hyphomonadaceae</taxon>
        <taxon>Candidatus Viadribacter</taxon>
    </lineage>
</organism>
<dbReference type="Pfam" id="PF04828">
    <property type="entry name" value="GFA"/>
    <property type="match status" value="1"/>
</dbReference>
<protein>
    <submittedName>
        <fullName evidence="6">Aldehyde-activating protein</fullName>
    </submittedName>
</protein>
<accession>A0A1B1AEU2</accession>
<comment type="similarity">
    <text evidence="1">Belongs to the Gfa family.</text>
</comment>
<dbReference type="SUPFAM" id="SSF51316">
    <property type="entry name" value="Mss4-like"/>
    <property type="match status" value="1"/>
</dbReference>
<proteinExistence type="inferred from homology"/>
<evidence type="ECO:0000259" key="5">
    <source>
        <dbReference type="PROSITE" id="PS51891"/>
    </source>
</evidence>